<dbReference type="PANTHER" id="PTHR43918">
    <property type="entry name" value="ACETYLCHOLINESTERASE"/>
    <property type="match status" value="1"/>
</dbReference>
<keyword evidence="2 3" id="KW-0378">Hydrolase</keyword>
<keyword evidence="4" id="KW-0732">Signal</keyword>
<protein>
    <recommendedName>
        <fullName evidence="3">Carboxylic ester hydrolase</fullName>
        <ecNumber evidence="3">3.1.1.-</ecNumber>
    </recommendedName>
</protein>
<gene>
    <name evidence="6" type="ORF">BCR37DRAFT_265601</name>
</gene>
<dbReference type="InterPro" id="IPR050654">
    <property type="entry name" value="AChE-related_enzymes"/>
</dbReference>
<name>A0A1Y2FK79_PROLT</name>
<dbReference type="GO" id="GO:0052689">
    <property type="term" value="F:carboxylic ester hydrolase activity"/>
    <property type="evidence" value="ECO:0007669"/>
    <property type="project" value="TreeGrafter"/>
</dbReference>
<dbReference type="GeneID" id="63783348"/>
<dbReference type="EMBL" id="MCFI01000006">
    <property type="protein sequence ID" value="ORY84381.1"/>
    <property type="molecule type" value="Genomic_DNA"/>
</dbReference>
<evidence type="ECO:0000256" key="1">
    <source>
        <dbReference type="ARBA" id="ARBA00005964"/>
    </source>
</evidence>
<dbReference type="Gene3D" id="3.40.50.1820">
    <property type="entry name" value="alpha/beta hydrolase"/>
    <property type="match status" value="2"/>
</dbReference>
<feature type="domain" description="Carboxylesterase type B" evidence="5">
    <location>
        <begin position="20"/>
        <end position="353"/>
    </location>
</feature>
<dbReference type="InterPro" id="IPR029058">
    <property type="entry name" value="AB_hydrolase_fold"/>
</dbReference>
<dbReference type="RefSeq" id="XP_040726399.1">
    <property type="nucleotide sequence ID" value="XM_040866749.1"/>
</dbReference>
<organism evidence="6 7">
    <name type="scientific">Protomyces lactucae-debilis</name>
    <dbReference type="NCBI Taxonomy" id="2754530"/>
    <lineage>
        <taxon>Eukaryota</taxon>
        <taxon>Fungi</taxon>
        <taxon>Dikarya</taxon>
        <taxon>Ascomycota</taxon>
        <taxon>Taphrinomycotina</taxon>
        <taxon>Taphrinomycetes</taxon>
        <taxon>Taphrinales</taxon>
        <taxon>Protomycetaceae</taxon>
        <taxon>Protomyces</taxon>
    </lineage>
</organism>
<dbReference type="PANTHER" id="PTHR43918:SF4">
    <property type="entry name" value="CARBOXYLIC ESTER HYDROLASE"/>
    <property type="match status" value="1"/>
</dbReference>
<dbReference type="AlphaFoldDB" id="A0A1Y2FK79"/>
<dbReference type="EC" id="3.1.1.-" evidence="3"/>
<evidence type="ECO:0000256" key="3">
    <source>
        <dbReference type="RuleBase" id="RU361235"/>
    </source>
</evidence>
<keyword evidence="7" id="KW-1185">Reference proteome</keyword>
<dbReference type="OMA" id="FECPAAR"/>
<sequence length="499" mass="54324">MQVFTVLASLSAVLAAVNDSLTITTNVGTFKGIPQSTGVRAWLGIPFGAKPERFRPPRRASILPQNVTFNATQYGPGCPQNKGASYTALNSLTNGTLGNFTEREDCLSLNIWAPSVERLNSSKPAAVIVYFYGGAFSFGGSAADLYNGSTWVQNNDDIIYCTFNYRMNLLGFPIGAPEVPPNQVNVGLYDQRLAVEWVYNNIRHFGGDPERITLHGESAGSASIATWQYAYEFDPIASGLILQSGSEISLANRTSTNSTAKLQAWNVVANASGCPLNQTANGTAQQFACMQQVPLTNIRAAVNNLTSLNNVFQPQIDNLTVFSTQEYLEKQRTGRYARIPMLVGTNDNEGTILTGLYPYPITPADLTKQVYTCVTALQAHVRTNASVPVWQYRYLARYPQNINLVASLGVYHSSELPLVFGNFLGLPNVTAEQRNLSSTIQGGWSAFAKSPAQGLTQYGWPEYNTTGKSLIQLTNAGVTFNASASYNEGCQNFYPQLKV</sequence>
<evidence type="ECO:0000313" key="7">
    <source>
        <dbReference type="Proteomes" id="UP000193685"/>
    </source>
</evidence>
<dbReference type="PROSITE" id="PS00122">
    <property type="entry name" value="CARBOXYLESTERASE_B_1"/>
    <property type="match status" value="1"/>
</dbReference>
<dbReference type="SUPFAM" id="SSF53474">
    <property type="entry name" value="alpha/beta-Hydrolases"/>
    <property type="match status" value="1"/>
</dbReference>
<feature type="domain" description="Carboxylesterase type B" evidence="5">
    <location>
        <begin position="370"/>
        <end position="478"/>
    </location>
</feature>
<dbReference type="Proteomes" id="UP000193685">
    <property type="component" value="Unassembled WGS sequence"/>
</dbReference>
<accession>A0A1Y2FK79</accession>
<evidence type="ECO:0000313" key="6">
    <source>
        <dbReference type="EMBL" id="ORY84381.1"/>
    </source>
</evidence>
<dbReference type="InterPro" id="IPR002018">
    <property type="entry name" value="CarbesteraseB"/>
</dbReference>
<feature type="signal peptide" evidence="4">
    <location>
        <begin position="1"/>
        <end position="15"/>
    </location>
</feature>
<evidence type="ECO:0000256" key="2">
    <source>
        <dbReference type="ARBA" id="ARBA00022801"/>
    </source>
</evidence>
<evidence type="ECO:0000259" key="5">
    <source>
        <dbReference type="Pfam" id="PF00135"/>
    </source>
</evidence>
<dbReference type="Pfam" id="PF00135">
    <property type="entry name" value="COesterase"/>
    <property type="match status" value="2"/>
</dbReference>
<feature type="chain" id="PRO_5012237542" description="Carboxylic ester hydrolase" evidence="4">
    <location>
        <begin position="16"/>
        <end position="499"/>
    </location>
</feature>
<dbReference type="InterPro" id="IPR019826">
    <property type="entry name" value="Carboxylesterase_B_AS"/>
</dbReference>
<proteinExistence type="inferred from homology"/>
<dbReference type="OrthoDB" id="408631at2759"/>
<comment type="caution">
    <text evidence="6">The sequence shown here is derived from an EMBL/GenBank/DDBJ whole genome shotgun (WGS) entry which is preliminary data.</text>
</comment>
<reference evidence="6 7" key="1">
    <citation type="submission" date="2016-07" db="EMBL/GenBank/DDBJ databases">
        <title>Pervasive Adenine N6-methylation of Active Genes in Fungi.</title>
        <authorList>
            <consortium name="DOE Joint Genome Institute"/>
            <person name="Mondo S.J."/>
            <person name="Dannebaum R.O."/>
            <person name="Kuo R.C."/>
            <person name="Labutti K."/>
            <person name="Haridas S."/>
            <person name="Kuo A."/>
            <person name="Salamov A."/>
            <person name="Ahrendt S.R."/>
            <person name="Lipzen A."/>
            <person name="Sullivan W."/>
            <person name="Andreopoulos W.B."/>
            <person name="Clum A."/>
            <person name="Lindquist E."/>
            <person name="Daum C."/>
            <person name="Ramamoorthy G.K."/>
            <person name="Gryganskyi A."/>
            <person name="Culley D."/>
            <person name="Magnuson J.K."/>
            <person name="James T.Y."/>
            <person name="O'Malley M.A."/>
            <person name="Stajich J.E."/>
            <person name="Spatafora J.W."/>
            <person name="Visel A."/>
            <person name="Grigoriev I.V."/>
        </authorList>
    </citation>
    <scope>NUCLEOTIDE SEQUENCE [LARGE SCALE GENOMIC DNA]</scope>
    <source>
        <strain evidence="6 7">12-1054</strain>
    </source>
</reference>
<dbReference type="STRING" id="56484.A0A1Y2FK79"/>
<comment type="similarity">
    <text evidence="1 3">Belongs to the type-B carboxylesterase/lipase family.</text>
</comment>
<evidence type="ECO:0000256" key="4">
    <source>
        <dbReference type="SAM" id="SignalP"/>
    </source>
</evidence>